<evidence type="ECO:0000256" key="1">
    <source>
        <dbReference type="ARBA" id="ARBA00023125"/>
    </source>
</evidence>
<dbReference type="PROSITE" id="PS50977">
    <property type="entry name" value="HTH_TETR_2"/>
    <property type="match status" value="1"/>
</dbReference>
<dbReference type="Proteomes" id="UP000535543">
    <property type="component" value="Unassembled WGS sequence"/>
</dbReference>
<protein>
    <submittedName>
        <fullName evidence="4">Helix-turn-helix transcriptional regulator</fullName>
    </submittedName>
</protein>
<feature type="domain" description="HTH tetR-type" evidence="3">
    <location>
        <begin position="1"/>
        <end position="61"/>
    </location>
</feature>
<evidence type="ECO:0000313" key="4">
    <source>
        <dbReference type="EMBL" id="NMN96810.1"/>
    </source>
</evidence>
<organism evidence="4 5">
    <name type="scientific">Antrihabitans stalactiti</name>
    <dbReference type="NCBI Taxonomy" id="2584121"/>
    <lineage>
        <taxon>Bacteria</taxon>
        <taxon>Bacillati</taxon>
        <taxon>Actinomycetota</taxon>
        <taxon>Actinomycetes</taxon>
        <taxon>Mycobacteriales</taxon>
        <taxon>Nocardiaceae</taxon>
        <taxon>Antrihabitans</taxon>
    </lineage>
</organism>
<reference evidence="4 5" key="1">
    <citation type="submission" date="2019-05" db="EMBL/GenBank/DDBJ databases">
        <authorList>
            <person name="Lee S.D."/>
        </authorList>
    </citation>
    <scope>NUCLEOTIDE SEQUENCE [LARGE SCALE GENOMIC DNA]</scope>
    <source>
        <strain evidence="4 5">YC2-7</strain>
    </source>
</reference>
<dbReference type="InterPro" id="IPR001647">
    <property type="entry name" value="HTH_TetR"/>
</dbReference>
<evidence type="ECO:0000256" key="2">
    <source>
        <dbReference type="PROSITE-ProRule" id="PRU00335"/>
    </source>
</evidence>
<keyword evidence="5" id="KW-1185">Reference proteome</keyword>
<dbReference type="SUPFAM" id="SSF46689">
    <property type="entry name" value="Homeodomain-like"/>
    <property type="match status" value="1"/>
</dbReference>
<reference evidence="4 5" key="2">
    <citation type="submission" date="2020-06" db="EMBL/GenBank/DDBJ databases">
        <title>Antribacter stalactiti gen. nov., sp. nov., a new member of the family Nacardiaceae isolated from a cave.</title>
        <authorList>
            <person name="Kim I.S."/>
        </authorList>
    </citation>
    <scope>NUCLEOTIDE SEQUENCE [LARGE SCALE GENOMIC DNA]</scope>
    <source>
        <strain evidence="4 5">YC2-7</strain>
    </source>
</reference>
<name>A0A848KKL8_9NOCA</name>
<accession>A0A848KKL8</accession>
<comment type="caution">
    <text evidence="4">The sequence shown here is derived from an EMBL/GenBank/DDBJ whole genome shotgun (WGS) entry which is preliminary data.</text>
</comment>
<dbReference type="AlphaFoldDB" id="A0A848KKL8"/>
<keyword evidence="1 2" id="KW-0238">DNA-binding</keyword>
<gene>
    <name evidence="4" type="ORF">FGL95_17365</name>
</gene>
<proteinExistence type="predicted"/>
<evidence type="ECO:0000313" key="5">
    <source>
        <dbReference type="Proteomes" id="UP000535543"/>
    </source>
</evidence>
<feature type="DNA-binding region" description="H-T-H motif" evidence="2">
    <location>
        <begin position="24"/>
        <end position="43"/>
    </location>
</feature>
<dbReference type="RefSeq" id="WP_169589159.1">
    <property type="nucleotide sequence ID" value="NZ_VCQU01000006.1"/>
</dbReference>
<dbReference type="Gene3D" id="1.10.357.10">
    <property type="entry name" value="Tetracycline Repressor, domain 2"/>
    <property type="match status" value="1"/>
</dbReference>
<dbReference type="Pfam" id="PF00440">
    <property type="entry name" value="TetR_N"/>
    <property type="match status" value="1"/>
</dbReference>
<dbReference type="GO" id="GO:0003677">
    <property type="term" value="F:DNA binding"/>
    <property type="evidence" value="ECO:0007669"/>
    <property type="project" value="UniProtKB-UniRule"/>
</dbReference>
<dbReference type="EMBL" id="VCQU01000006">
    <property type="protein sequence ID" value="NMN96810.1"/>
    <property type="molecule type" value="Genomic_DNA"/>
</dbReference>
<sequence>MTTRQEVLAAARVRLDGRDPAGVGLREIARALDMSSTSIYRYFDSMHDLRTALGMQQPKPEVPAGFTDQFVERAMSPDRIHSVIADLLGTSLVIGPLAVGPGKRGRAVARGVVGDIATTRAARGLAAKIPVGLVIDIEVGRFQKRICAKVVVPIGISARVKDDLTLVIDVARPHPRAISVDVDALGLSAVVVRKVGKVDDLVRANTLAHIDAVLASPEGKAATTIDIGQMIDDAWAAGVVFERRAM</sequence>
<evidence type="ECO:0000259" key="3">
    <source>
        <dbReference type="PROSITE" id="PS50977"/>
    </source>
</evidence>
<dbReference type="InterPro" id="IPR009057">
    <property type="entry name" value="Homeodomain-like_sf"/>
</dbReference>